<reference evidence="2 3" key="1">
    <citation type="submission" date="2019-06" db="EMBL/GenBank/DDBJ databases">
        <title>Sequencing the genomes of 1000 actinobacteria strains.</title>
        <authorList>
            <person name="Klenk H.-P."/>
        </authorList>
    </citation>
    <scope>NUCLEOTIDE SEQUENCE [LARGE SCALE GENOMIC DNA]</scope>
    <source>
        <strain evidence="2 3">DSM 45679</strain>
    </source>
</reference>
<dbReference type="AlphaFoldDB" id="A0A542DFS0"/>
<dbReference type="Proteomes" id="UP000320876">
    <property type="component" value="Unassembled WGS sequence"/>
</dbReference>
<dbReference type="OrthoDB" id="4225390at2"/>
<accession>A0A542DFS0</accession>
<comment type="caution">
    <text evidence="2">The sequence shown here is derived from an EMBL/GenBank/DDBJ whole genome shotgun (WGS) entry which is preliminary data.</text>
</comment>
<dbReference type="EMBL" id="VFML01000001">
    <property type="protein sequence ID" value="TQJ01894.1"/>
    <property type="molecule type" value="Genomic_DNA"/>
</dbReference>
<sequence>MPSDPGQLCWRTSSFSGGNGGQCVEVAEAPEGGRYVRDTKDRTRPAHYFTPAEWDAFIRGVKAGEFD</sequence>
<organism evidence="2 3">
    <name type="scientific">Amycolatopsis cihanbeyliensis</name>
    <dbReference type="NCBI Taxonomy" id="1128664"/>
    <lineage>
        <taxon>Bacteria</taxon>
        <taxon>Bacillati</taxon>
        <taxon>Actinomycetota</taxon>
        <taxon>Actinomycetes</taxon>
        <taxon>Pseudonocardiales</taxon>
        <taxon>Pseudonocardiaceae</taxon>
        <taxon>Amycolatopsis</taxon>
    </lineage>
</organism>
<name>A0A542DFS0_AMYCI</name>
<dbReference type="RefSeq" id="WP_141996689.1">
    <property type="nucleotide sequence ID" value="NZ_VFML01000001.1"/>
</dbReference>
<protein>
    <submittedName>
        <fullName evidence="2">Uncharacterized protein DUF397</fullName>
    </submittedName>
</protein>
<evidence type="ECO:0000313" key="3">
    <source>
        <dbReference type="Proteomes" id="UP000320876"/>
    </source>
</evidence>
<keyword evidence="3" id="KW-1185">Reference proteome</keyword>
<dbReference type="InterPro" id="IPR007278">
    <property type="entry name" value="DUF397"/>
</dbReference>
<dbReference type="Pfam" id="PF04149">
    <property type="entry name" value="DUF397"/>
    <property type="match status" value="1"/>
</dbReference>
<feature type="domain" description="DUF397" evidence="1">
    <location>
        <begin position="9"/>
        <end position="62"/>
    </location>
</feature>
<evidence type="ECO:0000259" key="1">
    <source>
        <dbReference type="Pfam" id="PF04149"/>
    </source>
</evidence>
<evidence type="ECO:0000313" key="2">
    <source>
        <dbReference type="EMBL" id="TQJ01894.1"/>
    </source>
</evidence>
<proteinExistence type="predicted"/>
<gene>
    <name evidence="2" type="ORF">FB471_1610</name>
</gene>